<reference evidence="2 4" key="2">
    <citation type="submission" date="2018-08" db="EMBL/GenBank/DDBJ databases">
        <title>Genetic Globetrotter - A new plasmid hitch-hiking vast phylogenetic and geographic distances.</title>
        <authorList>
            <person name="Vollmers J."/>
            <person name="Petersen J."/>
        </authorList>
    </citation>
    <scope>NUCLEOTIDE SEQUENCE [LARGE SCALE GENOMIC DNA]</scope>
    <source>
        <strain evidence="2 4">DSM 26383</strain>
        <plasmid evidence="4">pridsm_01</plasmid>
        <plasmid evidence="2">pRIdsm_01</plasmid>
    </source>
</reference>
<evidence type="ECO:0000313" key="3">
    <source>
        <dbReference type="Proteomes" id="UP000051401"/>
    </source>
</evidence>
<geneLocation type="plasmid" evidence="4">
    <name>pridsm_01</name>
</geneLocation>
<evidence type="ECO:0000313" key="1">
    <source>
        <dbReference type="EMBL" id="KRS12680.1"/>
    </source>
</evidence>
<dbReference type="KEGG" id="rid:RIdsm_05390"/>
<keyword evidence="2" id="KW-0614">Plasmid</keyword>
<sequence>MQHSTKSMSTSETGSSPSLLEIVMRALEATGRIPTTQPETGFPDAFTADRVTDFYVEELNGGWVSTVRFRDIPDGLPNALGSPDIMPYREPRDAFLHGAGILCEIVTGSRALPFTMVRAPG</sequence>
<accession>A0A0T5NUR0</accession>
<proteinExistence type="predicted"/>
<gene>
    <name evidence="2" type="ORF">RIdsm_05390</name>
    <name evidence="1" type="ORF">XM52_28105</name>
</gene>
<evidence type="ECO:0000313" key="2">
    <source>
        <dbReference type="EMBL" id="QEW29545.1"/>
    </source>
</evidence>
<protein>
    <submittedName>
        <fullName evidence="1">Uncharacterized protein</fullName>
    </submittedName>
</protein>
<geneLocation type="plasmid" evidence="2">
    <name>pRIdsm_01</name>
</geneLocation>
<name>A0A0T5NUR0_9RHOB</name>
<reference evidence="1 3" key="1">
    <citation type="submission" date="2015-04" db="EMBL/GenBank/DDBJ databases">
        <title>The draft genome sequence of Roseovarius indicus B108T.</title>
        <authorList>
            <person name="Li G."/>
            <person name="Lai Q."/>
            <person name="Shao Z."/>
            <person name="Yan P."/>
        </authorList>
    </citation>
    <scope>NUCLEOTIDE SEQUENCE [LARGE SCALE GENOMIC DNA]</scope>
    <source>
        <strain evidence="1 3">B108</strain>
    </source>
</reference>
<dbReference type="PATRIC" id="fig|540747.5.peg.4750"/>
<dbReference type="AlphaFoldDB" id="A0A0T5NUR0"/>
<evidence type="ECO:0000313" key="4">
    <source>
        <dbReference type="Proteomes" id="UP000325785"/>
    </source>
</evidence>
<dbReference type="EMBL" id="CP031599">
    <property type="protein sequence ID" value="QEW29545.1"/>
    <property type="molecule type" value="Genomic_DNA"/>
</dbReference>
<organism evidence="1 3">
    <name type="scientific">Roseovarius indicus</name>
    <dbReference type="NCBI Taxonomy" id="540747"/>
    <lineage>
        <taxon>Bacteria</taxon>
        <taxon>Pseudomonadati</taxon>
        <taxon>Pseudomonadota</taxon>
        <taxon>Alphaproteobacteria</taxon>
        <taxon>Rhodobacterales</taxon>
        <taxon>Roseobacteraceae</taxon>
        <taxon>Roseovarius</taxon>
    </lineage>
</organism>
<dbReference type="OrthoDB" id="7745846at2"/>
<dbReference type="RefSeq" id="WP_143100580.1">
    <property type="nucleotide sequence ID" value="NZ_FOMY01000028.1"/>
</dbReference>
<keyword evidence="3" id="KW-1185">Reference proteome</keyword>
<dbReference type="EMBL" id="LAXI01000041">
    <property type="protein sequence ID" value="KRS12680.1"/>
    <property type="molecule type" value="Genomic_DNA"/>
</dbReference>
<dbReference type="Proteomes" id="UP000051401">
    <property type="component" value="Unassembled WGS sequence"/>
</dbReference>
<dbReference type="Proteomes" id="UP000325785">
    <property type="component" value="Plasmid pRIdsm_01"/>
</dbReference>